<feature type="domain" description="ABC transmembrane type-1" evidence="9">
    <location>
        <begin position="174"/>
        <end position="451"/>
    </location>
</feature>
<keyword evidence="4" id="KW-0067">ATP-binding</keyword>
<reference evidence="11" key="2">
    <citation type="submission" date="2020-02" db="EMBL/GenBank/DDBJ databases">
        <authorList>
            <consortium name="NCBI Pathogen Detection Project"/>
        </authorList>
    </citation>
    <scope>NUCLEOTIDE SEQUENCE</scope>
    <source>
        <strain evidence="11">1839</strain>
    </source>
</reference>
<evidence type="ECO:0000256" key="3">
    <source>
        <dbReference type="ARBA" id="ARBA00022741"/>
    </source>
</evidence>
<name>A0A765XAP8_ECOLX</name>
<dbReference type="InterPro" id="IPR005074">
    <property type="entry name" value="Peptidase_C39"/>
</dbReference>
<evidence type="ECO:0000259" key="9">
    <source>
        <dbReference type="PROSITE" id="PS50929"/>
    </source>
</evidence>
<dbReference type="InterPro" id="IPR017871">
    <property type="entry name" value="ABC_transporter-like_CS"/>
</dbReference>
<dbReference type="GO" id="GO:0008233">
    <property type="term" value="F:peptidase activity"/>
    <property type="evidence" value="ECO:0007669"/>
    <property type="project" value="InterPro"/>
</dbReference>
<dbReference type="CDD" id="cd18567">
    <property type="entry name" value="ABC_6TM_CvaB_RaxB_like"/>
    <property type="match status" value="1"/>
</dbReference>
<dbReference type="InterPro" id="IPR039421">
    <property type="entry name" value="Type_1_exporter"/>
</dbReference>
<dbReference type="Pfam" id="PF03412">
    <property type="entry name" value="Peptidase_C39"/>
    <property type="match status" value="1"/>
</dbReference>
<dbReference type="InterPro" id="IPR003439">
    <property type="entry name" value="ABC_transporter-like_ATP-bd"/>
</dbReference>
<dbReference type="GO" id="GO:0006508">
    <property type="term" value="P:proteolysis"/>
    <property type="evidence" value="ECO:0007669"/>
    <property type="project" value="InterPro"/>
</dbReference>
<evidence type="ECO:0000256" key="7">
    <source>
        <dbReference type="SAM" id="Phobius"/>
    </source>
</evidence>
<dbReference type="Gene3D" id="1.20.1560.10">
    <property type="entry name" value="ABC transporter type 1, transmembrane domain"/>
    <property type="match status" value="1"/>
</dbReference>
<gene>
    <name evidence="11" type="ORF">GGB84_004890</name>
</gene>
<dbReference type="PROSITE" id="PS00211">
    <property type="entry name" value="ABC_TRANSPORTER_1"/>
    <property type="match status" value="1"/>
</dbReference>
<dbReference type="InterPro" id="IPR003593">
    <property type="entry name" value="AAA+_ATPase"/>
</dbReference>
<evidence type="ECO:0000256" key="5">
    <source>
        <dbReference type="ARBA" id="ARBA00022989"/>
    </source>
</evidence>
<dbReference type="EMBL" id="DAAYTU010000067">
    <property type="protein sequence ID" value="HAG5773086.1"/>
    <property type="molecule type" value="Genomic_DNA"/>
</dbReference>
<dbReference type="GO" id="GO:0140359">
    <property type="term" value="F:ABC-type transporter activity"/>
    <property type="evidence" value="ECO:0007669"/>
    <property type="project" value="InterPro"/>
</dbReference>
<dbReference type="InterPro" id="IPR036640">
    <property type="entry name" value="ABC1_TM_sf"/>
</dbReference>
<dbReference type="Gene3D" id="3.90.70.10">
    <property type="entry name" value="Cysteine proteinases"/>
    <property type="match status" value="1"/>
</dbReference>
<sequence>MYMSKLSFSIKKKFPFFYQNADKDCALACIKMLASYYKKEHLLNCLIQQSNNKKTFWSVNDILSALRTLGMNPRPVRLELDEINSLSIPSVLHWNMNHFVLLVGKKKNKLIIHDPEKGIRHLSLKELSSSFTGVAVEVYNDKIISEKKTSLKDNKVMHYFLMAISLGRKNFIYLFILILLSEIISITLPQITQLVLDNVIINSDYQLLLTAVTFYLFLHVINTGVLATRDWLIIWLNANINAQWGINFYNRLVLLKRNYFSSRSTGDILSRFSSLEYIRNVIISKTTTSLLDFFMAIGSLIIMLTYSLKLTFIVIFSTGVYFLLKVLYFGSVKYFNLGTIRIKAQQQSSLIETVKYNQTIKLYFDEYMSAGKYVRDLIEGVNVKTQIDILNIIFSATNRILTALKNICILYFGGVFVIKASFTIGMLVAFITYSEQFSRRVTSLIDFFVQIGITRLHVSRVSDISDADYETISADIPKRISSPLQVEFNNVSVKHPDKQINILNRINFKIMPGETVILKGISGCGKTTLLNAILGLVDVSSGHISITENGMNKSCIDVRKITGAVLQGDSLLNGTVIYNITFNDSSPSRDVIDLAKMIGVHDVIKSLPMGYHTQISDSDHILSAGQKQKILLARAMYRKPQLLILDEATSNLDIDSECQISQAILSLNCTKIIVSHKEESFFMADKVITIKNGMIVNIHEVIKNQYL</sequence>
<evidence type="ECO:0000256" key="4">
    <source>
        <dbReference type="ARBA" id="ARBA00022840"/>
    </source>
</evidence>
<feature type="transmembrane region" description="Helical" evidence="7">
    <location>
        <begin position="208"/>
        <end position="227"/>
    </location>
</feature>
<feature type="domain" description="ABC transporter" evidence="8">
    <location>
        <begin position="486"/>
        <end position="707"/>
    </location>
</feature>
<evidence type="ECO:0000313" key="11">
    <source>
        <dbReference type="EMBL" id="HAG5773086.1"/>
    </source>
</evidence>
<comment type="subcellular location">
    <subcellularLocation>
        <location evidence="1">Cell membrane</location>
        <topology evidence="1">Multi-pass membrane protein</topology>
    </subcellularLocation>
</comment>
<dbReference type="PROSITE" id="PS50990">
    <property type="entry name" value="PEPTIDASE_C39"/>
    <property type="match status" value="1"/>
</dbReference>
<evidence type="ECO:0000256" key="6">
    <source>
        <dbReference type="ARBA" id="ARBA00023136"/>
    </source>
</evidence>
<keyword evidence="3" id="KW-0547">Nucleotide-binding</keyword>
<keyword evidence="6 7" id="KW-0472">Membrane</keyword>
<dbReference type="GO" id="GO:0016887">
    <property type="term" value="F:ATP hydrolysis activity"/>
    <property type="evidence" value="ECO:0007669"/>
    <property type="project" value="InterPro"/>
</dbReference>
<feature type="domain" description="Peptidase C39" evidence="10">
    <location>
        <begin position="19"/>
        <end position="138"/>
    </location>
</feature>
<dbReference type="SUPFAM" id="SSF90123">
    <property type="entry name" value="ABC transporter transmembrane region"/>
    <property type="match status" value="1"/>
</dbReference>
<dbReference type="Gene3D" id="3.40.50.300">
    <property type="entry name" value="P-loop containing nucleotide triphosphate hydrolases"/>
    <property type="match status" value="1"/>
</dbReference>
<comment type="caution">
    <text evidence="11">The sequence shown here is derived from an EMBL/GenBank/DDBJ whole genome shotgun (WGS) entry which is preliminary data.</text>
</comment>
<dbReference type="GO" id="GO:0005524">
    <property type="term" value="F:ATP binding"/>
    <property type="evidence" value="ECO:0007669"/>
    <property type="project" value="UniProtKB-KW"/>
</dbReference>
<keyword evidence="2 7" id="KW-0812">Transmembrane</keyword>
<dbReference type="PANTHER" id="PTHR24221:SF606">
    <property type="entry name" value="COLICIN V SECRETION-PROCESSING ATP-BINDING PROTEIN"/>
    <property type="match status" value="1"/>
</dbReference>
<dbReference type="AlphaFoldDB" id="A0A765XAP8"/>
<feature type="transmembrane region" description="Helical" evidence="7">
    <location>
        <begin position="312"/>
        <end position="335"/>
    </location>
</feature>
<organism evidence="11">
    <name type="scientific">Escherichia coli</name>
    <dbReference type="NCBI Taxonomy" id="562"/>
    <lineage>
        <taxon>Bacteria</taxon>
        <taxon>Pseudomonadati</taxon>
        <taxon>Pseudomonadota</taxon>
        <taxon>Gammaproteobacteria</taxon>
        <taxon>Enterobacterales</taxon>
        <taxon>Enterobacteriaceae</taxon>
        <taxon>Escherichia</taxon>
    </lineage>
</organism>
<proteinExistence type="predicted"/>
<dbReference type="GO" id="GO:0034040">
    <property type="term" value="F:ATPase-coupled lipid transmembrane transporter activity"/>
    <property type="evidence" value="ECO:0007669"/>
    <property type="project" value="TreeGrafter"/>
</dbReference>
<feature type="transmembrane region" description="Helical" evidence="7">
    <location>
        <begin position="289"/>
        <end position="306"/>
    </location>
</feature>
<evidence type="ECO:0000256" key="2">
    <source>
        <dbReference type="ARBA" id="ARBA00022692"/>
    </source>
</evidence>
<feature type="transmembrane region" description="Helical" evidence="7">
    <location>
        <begin position="171"/>
        <end position="188"/>
    </location>
</feature>
<evidence type="ECO:0000259" key="10">
    <source>
        <dbReference type="PROSITE" id="PS50990"/>
    </source>
</evidence>
<dbReference type="SUPFAM" id="SSF52540">
    <property type="entry name" value="P-loop containing nucleoside triphosphate hydrolases"/>
    <property type="match status" value="1"/>
</dbReference>
<dbReference type="GO" id="GO:0005886">
    <property type="term" value="C:plasma membrane"/>
    <property type="evidence" value="ECO:0007669"/>
    <property type="project" value="UniProtKB-SubCell"/>
</dbReference>
<dbReference type="SMART" id="SM00382">
    <property type="entry name" value="AAA"/>
    <property type="match status" value="1"/>
</dbReference>
<feature type="transmembrane region" description="Helical" evidence="7">
    <location>
        <begin position="409"/>
        <end position="433"/>
    </location>
</feature>
<evidence type="ECO:0000259" key="8">
    <source>
        <dbReference type="PROSITE" id="PS50893"/>
    </source>
</evidence>
<dbReference type="Pfam" id="PF00005">
    <property type="entry name" value="ABC_tran"/>
    <property type="match status" value="1"/>
</dbReference>
<accession>A0A765XAP8</accession>
<evidence type="ECO:0000256" key="1">
    <source>
        <dbReference type="ARBA" id="ARBA00004651"/>
    </source>
</evidence>
<dbReference type="InterPro" id="IPR027417">
    <property type="entry name" value="P-loop_NTPase"/>
</dbReference>
<protein>
    <submittedName>
        <fullName evidence="11">Peptidase domain-containing ABC transporter</fullName>
    </submittedName>
</protein>
<keyword evidence="5 7" id="KW-1133">Transmembrane helix</keyword>
<dbReference type="PROSITE" id="PS50893">
    <property type="entry name" value="ABC_TRANSPORTER_2"/>
    <property type="match status" value="1"/>
</dbReference>
<dbReference type="PROSITE" id="PS50929">
    <property type="entry name" value="ABC_TM1F"/>
    <property type="match status" value="1"/>
</dbReference>
<dbReference type="InterPro" id="IPR011527">
    <property type="entry name" value="ABC1_TM_dom"/>
</dbReference>
<dbReference type="Pfam" id="PF00664">
    <property type="entry name" value="ABC_membrane"/>
    <property type="match status" value="1"/>
</dbReference>
<dbReference type="PANTHER" id="PTHR24221">
    <property type="entry name" value="ATP-BINDING CASSETTE SUB-FAMILY B"/>
    <property type="match status" value="1"/>
</dbReference>
<reference evidence="11" key="1">
    <citation type="journal article" date="2018" name="Genome Biol.">
        <title>SKESA: strategic k-mer extension for scrupulous assemblies.</title>
        <authorList>
            <person name="Souvorov A."/>
            <person name="Agarwala R."/>
            <person name="Lipman D.J."/>
        </authorList>
    </citation>
    <scope>NUCLEOTIDE SEQUENCE [LARGE SCALE GENOMIC DNA]</scope>
    <source>
        <strain evidence="11">1839</strain>
    </source>
</reference>